<evidence type="ECO:0000313" key="1">
    <source>
        <dbReference type="EMBL" id="ABN69259.1"/>
    </source>
</evidence>
<dbReference type="EMBL" id="CP000575">
    <property type="protein sequence ID" value="ABN69259.1"/>
    <property type="molecule type" value="Genomic_DNA"/>
</dbReference>
<evidence type="ECO:0000313" key="2">
    <source>
        <dbReference type="Proteomes" id="UP000000254"/>
    </source>
</evidence>
<dbReference type="KEGG" id="smr:Smar_0146"/>
<dbReference type="Proteomes" id="UP000000254">
    <property type="component" value="Chromosome"/>
</dbReference>
<accession>A3DKU9</accession>
<reference evidence="2" key="1">
    <citation type="journal article" date="2009" name="BMC Genomics">
        <title>The complete genome sequence of Staphylothermus marinus reveals differences in sulfur metabolism among heterotrophic Crenarchaeota.</title>
        <authorList>
            <person name="Anderson I.J."/>
            <person name="Dharmarajan L."/>
            <person name="Rodriguez J."/>
            <person name="Hooper S."/>
            <person name="Porat I."/>
            <person name="Ulrich L.E."/>
            <person name="Elkins J.G."/>
            <person name="Mavromatis K."/>
            <person name="Sun H."/>
            <person name="Land M."/>
            <person name="Lapidus A."/>
            <person name="Lucas S."/>
            <person name="Barry K."/>
            <person name="Huber H."/>
            <person name="Zhulin I.B."/>
            <person name="Whitman W.B."/>
            <person name="Mukhopadhyay B."/>
            <person name="Woese C."/>
            <person name="Bristow J."/>
            <person name="Kyrpides N."/>
        </authorList>
    </citation>
    <scope>NUCLEOTIDE SEQUENCE [LARGE SCALE GENOMIC DNA]</scope>
    <source>
        <strain evidence="2">ATCC 43588 / DSM 3639 / JCM 9404 / F1</strain>
    </source>
</reference>
<dbReference type="AlphaFoldDB" id="A3DKU9"/>
<sequence length="92" mass="10422">MNKERRTLKKFSDIIRGVFAGRSVEYVATELRELENIFALLILGSFIGLPSPPSTISIRLLPHMGRELLIMTRISERLDDMLGEMAGLFDIT</sequence>
<keyword evidence="2" id="KW-1185">Reference proteome</keyword>
<dbReference type="InterPro" id="IPR058303">
    <property type="entry name" value="DUF7990"/>
</dbReference>
<dbReference type="STRING" id="399550.Smar_0146"/>
<dbReference type="HOGENOM" id="CLU_171553_0_0_2"/>
<name>A3DKU9_STAMF</name>
<gene>
    <name evidence="1" type="ordered locus">Smar_0146</name>
</gene>
<dbReference type="RefSeq" id="WP_011838450.1">
    <property type="nucleotide sequence ID" value="NC_009033.1"/>
</dbReference>
<proteinExistence type="predicted"/>
<protein>
    <submittedName>
        <fullName evidence="1">Uncharacterized protein</fullName>
    </submittedName>
</protein>
<dbReference type="Pfam" id="PF25952">
    <property type="entry name" value="DUF7990"/>
    <property type="match status" value="1"/>
</dbReference>
<dbReference type="eggNOG" id="arCOG03655">
    <property type="taxonomic scope" value="Archaea"/>
</dbReference>
<dbReference type="GeneID" id="4907213"/>
<organism evidence="1 2">
    <name type="scientific">Staphylothermus marinus (strain ATCC 43588 / DSM 3639 / JCM 9404 / F1)</name>
    <dbReference type="NCBI Taxonomy" id="399550"/>
    <lineage>
        <taxon>Archaea</taxon>
        <taxon>Thermoproteota</taxon>
        <taxon>Thermoprotei</taxon>
        <taxon>Desulfurococcales</taxon>
        <taxon>Desulfurococcaceae</taxon>
        <taxon>Staphylothermus</taxon>
    </lineage>
</organism>
<reference evidence="1 2" key="2">
    <citation type="journal article" date="2009" name="Stand. Genomic Sci.">
        <title>Complete genome sequence of Staphylothermus marinus Stetter and Fiala 1986 type strain F1.</title>
        <authorList>
            <person name="Anderson I.J."/>
            <person name="Sun H."/>
            <person name="Lapidus A."/>
            <person name="Copeland A."/>
            <person name="Glavina Del Rio T."/>
            <person name="Tice H."/>
            <person name="Dalin E."/>
            <person name="Lucas S."/>
            <person name="Barry K."/>
            <person name="Land M."/>
            <person name="Richardson P."/>
            <person name="Huber H."/>
            <person name="Kyrpides N.C."/>
        </authorList>
    </citation>
    <scope>NUCLEOTIDE SEQUENCE [LARGE SCALE GENOMIC DNA]</scope>
    <source>
        <strain evidence="2">ATCC 43588 / DSM 3639 / JCM 9404 / F1</strain>
    </source>
</reference>
<dbReference type="OrthoDB" id="84625at2157"/>